<dbReference type="EMBL" id="CP127527">
    <property type="protein sequence ID" value="XRI75978.1"/>
    <property type="molecule type" value="Genomic_DNA"/>
</dbReference>
<name>A0ACD5HL28_9PROT</name>
<accession>A0ACD5HL28</accession>
<reference evidence="1 2" key="1">
    <citation type="journal article" date="2019" name="Int. J. Syst. Evol. Microbiol.">
        <title>Acidithiobacillus sulfuriphilus sp. nov.: an extremely acidophilic sulfur-oxidizing chemolithotroph isolated from a neutral pH environment.</title>
        <authorList>
            <person name="Falagan C."/>
            <person name="Moya-Beltran A."/>
            <person name="Castro M."/>
            <person name="Quatrini R."/>
            <person name="Johnson D.B."/>
        </authorList>
    </citation>
    <scope>NUCLEOTIDE SEQUENCE [LARGE SCALE GENOMIC DNA]</scope>
    <source>
        <strain evidence="1 2">CJ-2</strain>
    </source>
</reference>
<evidence type="ECO:0000313" key="1">
    <source>
        <dbReference type="EMBL" id="XRI75978.1"/>
    </source>
</evidence>
<dbReference type="Proteomes" id="UP000271650">
    <property type="component" value="Chromosome"/>
</dbReference>
<organism evidence="1 2">
    <name type="scientific">Acidithiobacillus sulfuriphilus</name>
    <dbReference type="NCBI Taxonomy" id="1867749"/>
    <lineage>
        <taxon>Bacteria</taxon>
        <taxon>Pseudomonadati</taxon>
        <taxon>Pseudomonadota</taxon>
        <taxon>Acidithiobacillia</taxon>
        <taxon>Acidithiobacillales</taxon>
        <taxon>Acidithiobacillaceae</taxon>
        <taxon>Acidithiobacillus</taxon>
    </lineage>
</organism>
<sequence>MRLVDLLQALEMIFSDTTNNRDGMTDYFDKSNVRLFPEHPHYQAARQAAERIKAKRGW</sequence>
<protein>
    <submittedName>
        <fullName evidence="1">Uncharacterized protein</fullName>
    </submittedName>
</protein>
<proteinExistence type="predicted"/>
<evidence type="ECO:0000313" key="2">
    <source>
        <dbReference type="Proteomes" id="UP000271650"/>
    </source>
</evidence>
<keyword evidence="2" id="KW-1185">Reference proteome</keyword>
<gene>
    <name evidence="1" type="ORF">EC580_008320</name>
</gene>